<dbReference type="AlphaFoldDB" id="A0A9D9N3V9"/>
<dbReference type="Gene3D" id="2.60.40.1080">
    <property type="match status" value="1"/>
</dbReference>
<feature type="signal peptide" evidence="2">
    <location>
        <begin position="1"/>
        <end position="17"/>
    </location>
</feature>
<dbReference type="SMART" id="SM00635">
    <property type="entry name" value="BID_2"/>
    <property type="match status" value="1"/>
</dbReference>
<dbReference type="EMBL" id="JADIMG010000033">
    <property type="protein sequence ID" value="MBO8459334.1"/>
    <property type="molecule type" value="Genomic_DNA"/>
</dbReference>
<evidence type="ECO:0000256" key="2">
    <source>
        <dbReference type="SAM" id="SignalP"/>
    </source>
</evidence>
<reference evidence="4" key="2">
    <citation type="journal article" date="2021" name="PeerJ">
        <title>Extensive microbial diversity within the chicken gut microbiome revealed by metagenomics and culture.</title>
        <authorList>
            <person name="Gilroy R."/>
            <person name="Ravi A."/>
            <person name="Getino M."/>
            <person name="Pursley I."/>
            <person name="Horton D.L."/>
            <person name="Alikhan N.F."/>
            <person name="Baker D."/>
            <person name="Gharbi K."/>
            <person name="Hall N."/>
            <person name="Watson M."/>
            <person name="Adriaenssens E.M."/>
            <person name="Foster-Nyarko E."/>
            <person name="Jarju S."/>
            <person name="Secka A."/>
            <person name="Antonio M."/>
            <person name="Oren A."/>
            <person name="Chaudhuri R.R."/>
            <person name="La Ragione R."/>
            <person name="Hildebrand F."/>
            <person name="Pallen M.J."/>
        </authorList>
    </citation>
    <scope>NUCLEOTIDE SEQUENCE</scope>
    <source>
        <strain evidence="4">G3-3990</strain>
    </source>
</reference>
<feature type="chain" id="PRO_5038802472" evidence="2">
    <location>
        <begin position="18"/>
        <end position="333"/>
    </location>
</feature>
<protein>
    <submittedName>
        <fullName evidence="4">Ig domain-containing protein</fullName>
    </submittedName>
</protein>
<dbReference type="PROSITE" id="PS51257">
    <property type="entry name" value="PROKAR_LIPOPROTEIN"/>
    <property type="match status" value="1"/>
</dbReference>
<evidence type="ECO:0000313" key="4">
    <source>
        <dbReference type="EMBL" id="MBO8459334.1"/>
    </source>
</evidence>
<evidence type="ECO:0000256" key="1">
    <source>
        <dbReference type="SAM" id="MobiDB-lite"/>
    </source>
</evidence>
<sequence length="333" mass="34978">MKTVKWFALATAAFMFAACEKTPEEGVTSISLDQSTATVEVGKTITLNATVEPEGTEVTWASSNTAAATVNGGVVTGVAEGTAIIVASAGTKTASCLVTVVAESEGEGEGEGEGNTDVNPGDLHASLQGSEYMVFQLGEVASEKISSKIVADFRVNEQDCFLDIWNSGETYTAGTTSGLNFYGDPDGWVSLTVVAPAGWSGGGYRCTSAEKISALAKIMENPEDYYFHIAMKSVDNASHLLQINGTVGSAKFCVGSIAFVDNGTAYQPKADFTRDGSWGEIEICMKDLVDLGYATSAVTVAPEGFYPFSFLSGATPSTMLQFDAAFIYKKAQE</sequence>
<dbReference type="InterPro" id="IPR003343">
    <property type="entry name" value="Big_2"/>
</dbReference>
<keyword evidence="2" id="KW-0732">Signal</keyword>
<evidence type="ECO:0000259" key="3">
    <source>
        <dbReference type="SMART" id="SM00635"/>
    </source>
</evidence>
<reference evidence="4" key="1">
    <citation type="submission" date="2020-10" db="EMBL/GenBank/DDBJ databases">
        <authorList>
            <person name="Gilroy R."/>
        </authorList>
    </citation>
    <scope>NUCLEOTIDE SEQUENCE</scope>
    <source>
        <strain evidence="4">G3-3990</strain>
    </source>
</reference>
<accession>A0A9D9N3V9</accession>
<feature type="region of interest" description="Disordered" evidence="1">
    <location>
        <begin position="103"/>
        <end position="123"/>
    </location>
</feature>
<name>A0A9D9N3V9_9BACT</name>
<evidence type="ECO:0000313" key="5">
    <source>
        <dbReference type="Proteomes" id="UP000823641"/>
    </source>
</evidence>
<dbReference type="InterPro" id="IPR008964">
    <property type="entry name" value="Invasin/intimin_cell_adhesion"/>
</dbReference>
<feature type="compositionally biased region" description="Acidic residues" evidence="1">
    <location>
        <begin position="104"/>
        <end position="114"/>
    </location>
</feature>
<proteinExistence type="predicted"/>
<organism evidence="4 5">
    <name type="scientific">Candidatus Gallipaludibacter merdavium</name>
    <dbReference type="NCBI Taxonomy" id="2840839"/>
    <lineage>
        <taxon>Bacteria</taxon>
        <taxon>Pseudomonadati</taxon>
        <taxon>Bacteroidota</taxon>
        <taxon>Bacteroidia</taxon>
        <taxon>Bacteroidales</taxon>
        <taxon>Candidatus Gallipaludibacter</taxon>
    </lineage>
</organism>
<feature type="domain" description="BIG2" evidence="3">
    <location>
        <begin position="26"/>
        <end position="99"/>
    </location>
</feature>
<comment type="caution">
    <text evidence="4">The sequence shown here is derived from an EMBL/GenBank/DDBJ whole genome shotgun (WGS) entry which is preliminary data.</text>
</comment>
<gene>
    <name evidence="4" type="ORF">IAA73_03240</name>
</gene>
<dbReference type="SUPFAM" id="SSF49373">
    <property type="entry name" value="Invasin/intimin cell-adhesion fragments"/>
    <property type="match status" value="1"/>
</dbReference>
<dbReference type="Pfam" id="PF02368">
    <property type="entry name" value="Big_2"/>
    <property type="match status" value="1"/>
</dbReference>
<dbReference type="Proteomes" id="UP000823641">
    <property type="component" value="Unassembled WGS sequence"/>
</dbReference>